<evidence type="ECO:0000313" key="1">
    <source>
        <dbReference type="EMBL" id="RJE27568.1"/>
    </source>
</evidence>
<dbReference type="EMBL" id="MVGC01000002">
    <property type="protein sequence ID" value="RJE27568.1"/>
    <property type="molecule type" value="Genomic_DNA"/>
</dbReference>
<proteinExistence type="predicted"/>
<evidence type="ECO:0000313" key="2">
    <source>
        <dbReference type="Proteomes" id="UP000266188"/>
    </source>
</evidence>
<organism evidence="1 2">
    <name type="scientific">Aspergillus sclerotialis</name>
    <dbReference type="NCBI Taxonomy" id="2070753"/>
    <lineage>
        <taxon>Eukaryota</taxon>
        <taxon>Fungi</taxon>
        <taxon>Dikarya</taxon>
        <taxon>Ascomycota</taxon>
        <taxon>Pezizomycotina</taxon>
        <taxon>Eurotiomycetes</taxon>
        <taxon>Eurotiomycetidae</taxon>
        <taxon>Eurotiales</taxon>
        <taxon>Aspergillaceae</taxon>
        <taxon>Aspergillus</taxon>
        <taxon>Aspergillus subgen. Polypaecilum</taxon>
    </lineage>
</organism>
<keyword evidence="2" id="KW-1185">Reference proteome</keyword>
<sequence>MVPDPHAIPGKPDVFEACELTVCHKLATNADYYTSPIQRLATVKRRGLGDAANHLLSRSRPNARDPYLDPEVIQHLKPIQKHVNKKHTAIAQLRTIQMKTGEKFQECLIMLSYCAQEADMPKDRWKEELHRLKLLPVPQNQGIIMRQNDSINFAAFSLQCTRRSKTIEERLAVRTLNRISQS</sequence>
<protein>
    <submittedName>
        <fullName evidence="1">Uncharacterized protein</fullName>
    </submittedName>
</protein>
<dbReference type="Proteomes" id="UP000266188">
    <property type="component" value="Unassembled WGS sequence"/>
</dbReference>
<name>A0A3A2ZWN5_9EURO</name>
<dbReference type="STRING" id="2070753.A0A3A2ZWN5"/>
<dbReference type="AlphaFoldDB" id="A0A3A2ZWN5"/>
<accession>A0A3A2ZWN5</accession>
<comment type="caution">
    <text evidence="1">The sequence shown here is derived from an EMBL/GenBank/DDBJ whole genome shotgun (WGS) entry which is preliminary data.</text>
</comment>
<gene>
    <name evidence="1" type="ORF">PHISCL_00154</name>
</gene>
<dbReference type="OrthoDB" id="4509994at2759"/>
<reference evidence="2" key="1">
    <citation type="submission" date="2017-02" db="EMBL/GenBank/DDBJ databases">
        <authorList>
            <person name="Tafer H."/>
            <person name="Lopandic K."/>
        </authorList>
    </citation>
    <scope>NUCLEOTIDE SEQUENCE [LARGE SCALE GENOMIC DNA]</scope>
    <source>
        <strain evidence="2">CBS 366.77</strain>
    </source>
</reference>